<accession>A0A9D9DMP2</accession>
<proteinExistence type="inferred from homology"/>
<comment type="similarity">
    <text evidence="1">Belongs to the CapA family.</text>
</comment>
<feature type="domain" description="Capsule synthesis protein CapA" evidence="2">
    <location>
        <begin position="47"/>
        <end position="155"/>
    </location>
</feature>
<evidence type="ECO:0000313" key="4">
    <source>
        <dbReference type="Proteomes" id="UP000823635"/>
    </source>
</evidence>
<evidence type="ECO:0000313" key="3">
    <source>
        <dbReference type="EMBL" id="MBO8428935.1"/>
    </source>
</evidence>
<dbReference type="InterPro" id="IPR019079">
    <property type="entry name" value="Capsule_synth_CapA"/>
</dbReference>
<dbReference type="PANTHER" id="PTHR33393">
    <property type="entry name" value="POLYGLUTAMINE SYNTHESIS ACCESSORY PROTEIN RV0574C-RELATED"/>
    <property type="match status" value="1"/>
</dbReference>
<reference evidence="3" key="2">
    <citation type="journal article" date="2021" name="PeerJ">
        <title>Extensive microbial diversity within the chicken gut microbiome revealed by metagenomics and culture.</title>
        <authorList>
            <person name="Gilroy R."/>
            <person name="Ravi A."/>
            <person name="Getino M."/>
            <person name="Pursley I."/>
            <person name="Horton D.L."/>
            <person name="Alikhan N.F."/>
            <person name="Baker D."/>
            <person name="Gharbi K."/>
            <person name="Hall N."/>
            <person name="Watson M."/>
            <person name="Adriaenssens E.M."/>
            <person name="Foster-Nyarko E."/>
            <person name="Jarju S."/>
            <person name="Secka A."/>
            <person name="Antonio M."/>
            <person name="Oren A."/>
            <person name="Chaudhuri R.R."/>
            <person name="La Ragione R."/>
            <person name="Hildebrand F."/>
            <person name="Pallen M.J."/>
        </authorList>
    </citation>
    <scope>NUCLEOTIDE SEQUENCE</scope>
    <source>
        <strain evidence="3">15467</strain>
    </source>
</reference>
<dbReference type="AlphaFoldDB" id="A0A9D9DMP2"/>
<feature type="non-terminal residue" evidence="3">
    <location>
        <position position="157"/>
    </location>
</feature>
<dbReference type="InterPro" id="IPR029052">
    <property type="entry name" value="Metallo-depent_PP-like"/>
</dbReference>
<dbReference type="Proteomes" id="UP000823635">
    <property type="component" value="Unassembled WGS sequence"/>
</dbReference>
<evidence type="ECO:0000256" key="1">
    <source>
        <dbReference type="ARBA" id="ARBA00005662"/>
    </source>
</evidence>
<protein>
    <submittedName>
        <fullName evidence="3">CapA family protein</fullName>
    </submittedName>
</protein>
<evidence type="ECO:0000259" key="2">
    <source>
        <dbReference type="Pfam" id="PF09587"/>
    </source>
</evidence>
<dbReference type="InterPro" id="IPR052169">
    <property type="entry name" value="CW_Biosynth-Accessory"/>
</dbReference>
<reference evidence="3" key="1">
    <citation type="submission" date="2020-10" db="EMBL/GenBank/DDBJ databases">
        <authorList>
            <person name="Gilroy R."/>
        </authorList>
    </citation>
    <scope>NUCLEOTIDE SEQUENCE</scope>
    <source>
        <strain evidence="3">15467</strain>
    </source>
</reference>
<gene>
    <name evidence="3" type="ORF">IAC68_03260</name>
</gene>
<dbReference type="SUPFAM" id="SSF56300">
    <property type="entry name" value="Metallo-dependent phosphatases"/>
    <property type="match status" value="1"/>
</dbReference>
<organism evidence="3 4">
    <name type="scientific">Candidatus Egerieousia excrementavium</name>
    <dbReference type="NCBI Taxonomy" id="2840778"/>
    <lineage>
        <taxon>Bacteria</taxon>
        <taxon>Pseudomonadati</taxon>
        <taxon>Bacteroidota</taxon>
        <taxon>Bacteroidia</taxon>
        <taxon>Bacteroidales</taxon>
        <taxon>Candidatus Egerieousia</taxon>
    </lineage>
</organism>
<dbReference type="EMBL" id="JADINB010000071">
    <property type="protein sequence ID" value="MBO8428935.1"/>
    <property type="molecule type" value="Genomic_DNA"/>
</dbReference>
<dbReference type="Pfam" id="PF09587">
    <property type="entry name" value="PGA_cap"/>
    <property type="match status" value="1"/>
</dbReference>
<sequence>MKILPIFLSLVSILPWTGYGQMVSERIKPQLPQFVPLLPEKNDTIRISFIGDVMQHGKQIRSALIPGKEPSDPHSYDYSAAFRHIREYITGSDLTVANMEFPVGIPPYTGYPEFSAPVSIAMEASKSGIGLFLTANNHLLDKSEAGMARTLHLYDSL</sequence>
<name>A0A9D9DMP2_9BACT</name>
<dbReference type="PANTHER" id="PTHR33393:SF12">
    <property type="entry name" value="CAPSULE BIOSYNTHESIS PROTEIN CAPA"/>
    <property type="match status" value="1"/>
</dbReference>
<comment type="caution">
    <text evidence="3">The sequence shown here is derived from an EMBL/GenBank/DDBJ whole genome shotgun (WGS) entry which is preliminary data.</text>
</comment>